<name>A0A345AUR0_9CAUD</name>
<protein>
    <submittedName>
        <fullName evidence="1">Uncharacterized protein</fullName>
    </submittedName>
</protein>
<organism evidence="1 2">
    <name type="scientific">Acinetobacter phage vB_ApiM_fHyAci03</name>
    <dbReference type="NCBI Taxonomy" id="2269366"/>
    <lineage>
        <taxon>Viruses</taxon>
        <taxon>Duplodnaviria</taxon>
        <taxon>Heunggongvirae</taxon>
        <taxon>Uroviricota</taxon>
        <taxon>Caudoviricetes</taxon>
        <taxon>Pantevenvirales</taxon>
        <taxon>Straboviridae</taxon>
        <taxon>Twarogvirinae</taxon>
        <taxon>Lazarusvirus</taxon>
        <taxon>Lazarusvirus fhyacithree</taxon>
    </lineage>
</organism>
<evidence type="ECO:0000313" key="2">
    <source>
        <dbReference type="Proteomes" id="UP000255697"/>
    </source>
</evidence>
<keyword evidence="2" id="KW-1185">Reference proteome</keyword>
<proteinExistence type="predicted"/>
<dbReference type="Proteomes" id="UP000255697">
    <property type="component" value="Segment"/>
</dbReference>
<gene>
    <name evidence="1" type="ORF">Ac3_074</name>
</gene>
<evidence type="ECO:0000313" key="1">
    <source>
        <dbReference type="EMBL" id="AXF40643.1"/>
    </source>
</evidence>
<accession>A0A345AUR0</accession>
<reference evidence="2" key="1">
    <citation type="submission" date="2018-06" db="EMBL/GenBank/DDBJ databases">
        <title>Whole genome analysis of phage vB_ApiM_fHyAci03 infecting Acinetobacter pittii.</title>
        <authorList>
            <person name="Kiljunen S."/>
            <person name="Wicklund A."/>
            <person name="Skurnik M."/>
        </authorList>
    </citation>
    <scope>NUCLEOTIDE SEQUENCE [LARGE SCALE GENOMIC DNA]</scope>
</reference>
<sequence length="372" mass="42016">MKILYIPCRFITFNADYISGGLESVQLNFIKTMSKHHEIDYMAFGDENFGPYKVNAISIDYPIVDKYTIKHGNKIIDKISQLDYSKYDVVVTVEGAKGVINGLIKLGLGPKIRNLLATPLDPSIRTLVSIWRTAVFIHQNGGKNLVPTQTFKDLTAQVYSKMNIKVAKGAIDFDYWQEHDIISDNFFPATLIENRPKVLPSNGVVVSAQRYDLKFRKTNVALEAMSKSHHKIAAFLPSQWAPPKKYLKEPFVHIDVPRATIQATLAEALVLVNTCHDTGTIEHGSLEAIEKGVPVLQLIKRGYSHATLEHDPLTKVVWIEEGMTTNDIIAAYSKALNEFEDTYEQRVARANALYEQYNPSRVYAMWEKALLE</sequence>
<dbReference type="EMBL" id="MH460829">
    <property type="protein sequence ID" value="AXF40643.1"/>
    <property type="molecule type" value="Genomic_DNA"/>
</dbReference>